<dbReference type="InterPro" id="IPR039261">
    <property type="entry name" value="FNR_nucleotide-bd"/>
</dbReference>
<comment type="cofactor">
    <cofactor evidence="1">
        <name>FAD</name>
        <dbReference type="ChEBI" id="CHEBI:57692"/>
    </cofactor>
</comment>
<dbReference type="GO" id="GO:0050660">
    <property type="term" value="F:flavin adenine dinucleotide binding"/>
    <property type="evidence" value="ECO:0007669"/>
    <property type="project" value="TreeGrafter"/>
</dbReference>
<dbReference type="Gene3D" id="3.40.50.80">
    <property type="entry name" value="Nucleotide-binding domain of ferredoxin-NADP reductase (FNR) module"/>
    <property type="match status" value="1"/>
</dbReference>
<dbReference type="PANTHER" id="PTHR47354">
    <property type="entry name" value="NADH OXIDOREDUCTASE HCR"/>
    <property type="match status" value="1"/>
</dbReference>
<keyword evidence="6" id="KW-0560">Oxidoreductase</keyword>
<gene>
    <name evidence="12" type="ORF">SAMN02787118_10955</name>
</gene>
<evidence type="ECO:0000259" key="11">
    <source>
        <dbReference type="PROSITE" id="PS51384"/>
    </source>
</evidence>
<keyword evidence="7" id="KW-0408">Iron</keyword>
<dbReference type="SUPFAM" id="SSF52343">
    <property type="entry name" value="Ferredoxin reductase-like, C-terminal NADP-linked domain"/>
    <property type="match status" value="1"/>
</dbReference>
<organism evidence="12 13">
    <name type="scientific">Streptomyces mirabilis</name>
    <dbReference type="NCBI Taxonomy" id="68239"/>
    <lineage>
        <taxon>Bacteria</taxon>
        <taxon>Bacillati</taxon>
        <taxon>Actinomycetota</taxon>
        <taxon>Actinomycetes</taxon>
        <taxon>Kitasatosporales</taxon>
        <taxon>Streptomycetaceae</taxon>
        <taxon>Streptomyces</taxon>
    </lineage>
</organism>
<evidence type="ECO:0000256" key="4">
    <source>
        <dbReference type="ARBA" id="ARBA00022723"/>
    </source>
</evidence>
<proteinExistence type="predicted"/>
<dbReference type="Pfam" id="PF00175">
    <property type="entry name" value="NAD_binding_1"/>
    <property type="match status" value="1"/>
</dbReference>
<evidence type="ECO:0000256" key="1">
    <source>
        <dbReference type="ARBA" id="ARBA00001974"/>
    </source>
</evidence>
<dbReference type="CDD" id="cd00207">
    <property type="entry name" value="fer2"/>
    <property type="match status" value="1"/>
</dbReference>
<dbReference type="Gene3D" id="3.10.20.30">
    <property type="match status" value="1"/>
</dbReference>
<dbReference type="InterPro" id="IPR017938">
    <property type="entry name" value="Riboflavin_synthase-like_b-brl"/>
</dbReference>
<dbReference type="Proteomes" id="UP000181942">
    <property type="component" value="Unassembled WGS sequence"/>
</dbReference>
<evidence type="ECO:0000256" key="9">
    <source>
        <dbReference type="SAM" id="MobiDB-lite"/>
    </source>
</evidence>
<dbReference type="InterPro" id="IPR001041">
    <property type="entry name" value="2Fe-2S_ferredoxin-type"/>
</dbReference>
<dbReference type="PRINTS" id="PR00410">
    <property type="entry name" value="PHEHYDRXLASE"/>
</dbReference>
<evidence type="ECO:0000256" key="7">
    <source>
        <dbReference type="ARBA" id="ARBA00023004"/>
    </source>
</evidence>
<dbReference type="InterPro" id="IPR036010">
    <property type="entry name" value="2Fe-2S_ferredoxin-like_sf"/>
</dbReference>
<dbReference type="PANTHER" id="PTHR47354:SF8">
    <property type="entry name" value="1,2-PHENYLACETYL-COA EPOXIDASE, SUBUNIT E"/>
    <property type="match status" value="1"/>
</dbReference>
<evidence type="ECO:0000259" key="10">
    <source>
        <dbReference type="PROSITE" id="PS51085"/>
    </source>
</evidence>
<evidence type="ECO:0000313" key="13">
    <source>
        <dbReference type="Proteomes" id="UP000181942"/>
    </source>
</evidence>
<evidence type="ECO:0000256" key="5">
    <source>
        <dbReference type="ARBA" id="ARBA00022827"/>
    </source>
</evidence>
<dbReference type="GO" id="GO:0051537">
    <property type="term" value="F:2 iron, 2 sulfur cluster binding"/>
    <property type="evidence" value="ECO:0007669"/>
    <property type="project" value="UniProtKB-KW"/>
</dbReference>
<dbReference type="PROSITE" id="PS51085">
    <property type="entry name" value="2FE2S_FER_2"/>
    <property type="match status" value="1"/>
</dbReference>
<feature type="domain" description="2Fe-2S ferredoxin-type" evidence="10">
    <location>
        <begin position="246"/>
        <end position="335"/>
    </location>
</feature>
<keyword evidence="8" id="KW-0411">Iron-sulfur</keyword>
<feature type="region of interest" description="Disordered" evidence="9">
    <location>
        <begin position="226"/>
        <end position="245"/>
    </location>
</feature>
<sequence length="335" mass="36334">MVRDHGFHPVRIKRIVQETADTRTYVLDAPFPYRAGQFLTVRACGALRSYSMSSSPETDDELMTTVKRVPGGLVSNWMHEHLAPGDVIETTAPAGVFCLRETDEPLVAYCGGSGITPVLSLVKTALATTNRRVRVLSANRDADSIIFGSALTELAERHPDRFKIRHHLDDQGGFITDLQVREFAGVDMDADFYLCGPAPFMDLVERALLVHGVEAAQIFAERFTPAAEETPGSPGSGSANPAEKEGTVSIVLAGKRRSVPRHSGETLLESARRAGLMPPFSCESGNCGTCIAQVTEGEAKMRVNNALDDDEVTEGWVLTCQGEPVTPDITVVYED</sequence>
<dbReference type="Gene3D" id="2.40.30.10">
    <property type="entry name" value="Translation factors"/>
    <property type="match status" value="1"/>
</dbReference>
<dbReference type="InterPro" id="IPR008333">
    <property type="entry name" value="Cbr1-like_FAD-bd_dom"/>
</dbReference>
<dbReference type="RefSeq" id="WP_075029345.1">
    <property type="nucleotide sequence ID" value="NZ_FONR01000009.1"/>
</dbReference>
<dbReference type="InterPro" id="IPR050415">
    <property type="entry name" value="MRET"/>
</dbReference>
<dbReference type="InterPro" id="IPR012675">
    <property type="entry name" value="Beta-grasp_dom_sf"/>
</dbReference>
<dbReference type="InterPro" id="IPR001433">
    <property type="entry name" value="OxRdtase_FAD/NAD-bd"/>
</dbReference>
<dbReference type="InterPro" id="IPR006058">
    <property type="entry name" value="2Fe2S_fd_BS"/>
</dbReference>
<dbReference type="InterPro" id="IPR017927">
    <property type="entry name" value="FAD-bd_FR_type"/>
</dbReference>
<dbReference type="PROSITE" id="PS00197">
    <property type="entry name" value="2FE2S_FER_1"/>
    <property type="match status" value="1"/>
</dbReference>
<dbReference type="SUPFAM" id="SSF63380">
    <property type="entry name" value="Riboflavin synthase domain-like"/>
    <property type="match status" value="1"/>
</dbReference>
<feature type="domain" description="FAD-binding FR-type" evidence="11">
    <location>
        <begin position="5"/>
        <end position="100"/>
    </location>
</feature>
<dbReference type="Pfam" id="PF00111">
    <property type="entry name" value="Fer2"/>
    <property type="match status" value="1"/>
</dbReference>
<dbReference type="AlphaFoldDB" id="A0A1I2JVR1"/>
<dbReference type="SUPFAM" id="SSF54292">
    <property type="entry name" value="2Fe-2S ferredoxin-like"/>
    <property type="match status" value="1"/>
</dbReference>
<reference evidence="12 13" key="1">
    <citation type="submission" date="2016-10" db="EMBL/GenBank/DDBJ databases">
        <authorList>
            <person name="de Groot N.N."/>
        </authorList>
    </citation>
    <scope>NUCLEOTIDE SEQUENCE [LARGE SCALE GENOMIC DNA]</scope>
    <source>
        <strain evidence="12 13">OK461</strain>
    </source>
</reference>
<accession>A0A1I2JVR1</accession>
<evidence type="ECO:0000256" key="6">
    <source>
        <dbReference type="ARBA" id="ARBA00023002"/>
    </source>
</evidence>
<evidence type="ECO:0000256" key="2">
    <source>
        <dbReference type="ARBA" id="ARBA00022630"/>
    </source>
</evidence>
<dbReference type="OrthoDB" id="9796486at2"/>
<keyword evidence="5" id="KW-0274">FAD</keyword>
<keyword evidence="2" id="KW-0285">Flavoprotein</keyword>
<evidence type="ECO:0000313" key="12">
    <source>
        <dbReference type="EMBL" id="SFF58654.1"/>
    </source>
</evidence>
<dbReference type="GO" id="GO:0016491">
    <property type="term" value="F:oxidoreductase activity"/>
    <property type="evidence" value="ECO:0007669"/>
    <property type="project" value="UniProtKB-KW"/>
</dbReference>
<dbReference type="CDD" id="cd06214">
    <property type="entry name" value="PA_degradation_oxidoreductase_like"/>
    <property type="match status" value="1"/>
</dbReference>
<evidence type="ECO:0000256" key="3">
    <source>
        <dbReference type="ARBA" id="ARBA00022714"/>
    </source>
</evidence>
<evidence type="ECO:0000256" key="8">
    <source>
        <dbReference type="ARBA" id="ARBA00023014"/>
    </source>
</evidence>
<keyword evidence="4" id="KW-0479">Metal-binding</keyword>
<dbReference type="Pfam" id="PF00970">
    <property type="entry name" value="FAD_binding_6"/>
    <property type="match status" value="1"/>
</dbReference>
<name>A0A1I2JVR1_9ACTN</name>
<dbReference type="PROSITE" id="PS51384">
    <property type="entry name" value="FAD_FR"/>
    <property type="match status" value="1"/>
</dbReference>
<dbReference type="EMBL" id="FONR01000009">
    <property type="protein sequence ID" value="SFF58654.1"/>
    <property type="molecule type" value="Genomic_DNA"/>
</dbReference>
<keyword evidence="3" id="KW-0001">2Fe-2S</keyword>
<protein>
    <submittedName>
        <fullName evidence="12">Ferredoxin-NADP reductase</fullName>
    </submittedName>
</protein>
<dbReference type="GO" id="GO:0046872">
    <property type="term" value="F:metal ion binding"/>
    <property type="evidence" value="ECO:0007669"/>
    <property type="project" value="UniProtKB-KW"/>
</dbReference>